<accession>A0AA35WTZ4</accession>
<dbReference type="PANTHER" id="PTHR38811">
    <property type="match status" value="1"/>
</dbReference>
<dbReference type="AlphaFoldDB" id="A0AA35WTZ4"/>
<dbReference type="InterPro" id="IPR036087">
    <property type="entry name" value="Nict_dMeBzImd_PRibTrfase_sf"/>
</dbReference>
<name>A0AA35WTZ4_GEOBA</name>
<reference evidence="1" key="1">
    <citation type="submission" date="2023-03" db="EMBL/GenBank/DDBJ databases">
        <authorList>
            <person name="Steffen K."/>
            <person name="Cardenas P."/>
        </authorList>
    </citation>
    <scope>NUCLEOTIDE SEQUENCE</scope>
</reference>
<evidence type="ECO:0000313" key="1">
    <source>
        <dbReference type="EMBL" id="CAI8028886.1"/>
    </source>
</evidence>
<proteinExistence type="inferred from homology"/>
<comment type="caution">
    <text evidence="1">The sequence shown here is derived from an EMBL/GenBank/DDBJ whole genome shotgun (WGS) entry which is preliminary data.</text>
</comment>
<dbReference type="SUPFAM" id="SSF52733">
    <property type="entry name" value="Nicotinate mononucleotide:5,6-dimethylbenzimidazole phosphoribosyltransferase (CobT)"/>
    <property type="match status" value="1"/>
</dbReference>
<protein>
    <submittedName>
        <fullName evidence="1">UPF0284 protein AF_0276</fullName>
    </submittedName>
</protein>
<keyword evidence="2" id="KW-1185">Reference proteome</keyword>
<dbReference type="NCBIfam" id="NF003372">
    <property type="entry name" value="PRK04447.1-5"/>
    <property type="match status" value="1"/>
</dbReference>
<evidence type="ECO:0000313" key="2">
    <source>
        <dbReference type="Proteomes" id="UP001174909"/>
    </source>
</evidence>
<dbReference type="EMBL" id="CASHTH010002369">
    <property type="protein sequence ID" value="CAI8028886.1"/>
    <property type="molecule type" value="Genomic_DNA"/>
</dbReference>
<dbReference type="PANTHER" id="PTHR38811:SF1">
    <property type="entry name" value="UPF0284 PROTEIN SLL1500"/>
    <property type="match status" value="1"/>
</dbReference>
<dbReference type="Proteomes" id="UP001174909">
    <property type="component" value="Unassembled WGS sequence"/>
</dbReference>
<dbReference type="Pfam" id="PF02277">
    <property type="entry name" value="DBI_PRT"/>
    <property type="match status" value="1"/>
</dbReference>
<organism evidence="1 2">
    <name type="scientific">Geodia barretti</name>
    <name type="common">Barrett's horny sponge</name>
    <dbReference type="NCBI Taxonomy" id="519541"/>
    <lineage>
        <taxon>Eukaryota</taxon>
        <taxon>Metazoa</taxon>
        <taxon>Porifera</taxon>
        <taxon>Demospongiae</taxon>
        <taxon>Heteroscleromorpha</taxon>
        <taxon>Tetractinellida</taxon>
        <taxon>Astrophorina</taxon>
        <taxon>Geodiidae</taxon>
        <taxon>Geodia</taxon>
    </lineage>
</organism>
<gene>
    <name evidence="1" type="ORF">GBAR_LOCUS16420</name>
</gene>
<dbReference type="InterPro" id="IPR002805">
    <property type="entry name" value="Nict_dMeBzImd_PRibTrfase_arc"/>
</dbReference>
<dbReference type="CDD" id="cd02439">
    <property type="entry name" value="DMB-PRT_CobT"/>
    <property type="match status" value="1"/>
</dbReference>
<sequence>MSYTRTCEIPGITVAGANPDMLKFTPPADAEFIRYGRCRCIDAIPMTPDGKPTPALFTRVALNAADIPFVAIDAGGVIEPQMPFIQTGLKPGGDISREPAMSKPSLLRAIEYGKATGQMLAPLTDCLVIGESLPGGTTTAQAVMRGLGIDARSSSSMPKNPVSLKEKVAAAALDRLHSSDPQDIISQLADPMIPFVAGMLSSASRTARVMLAGGTQMAAVLAVARSLNLGIRSTAIGTTRYITDDRTANLLDMADVPVLAVDPGVSGSHIGGLRAFSEGFAKEGAGAGGSMISAVLKAGITTSRLRTLAEAEYARIST</sequence>
<dbReference type="InterPro" id="IPR003200">
    <property type="entry name" value="Nict_dMeBzImd_PRibTrfase"/>
</dbReference>
<dbReference type="HAMAP" id="MF_01086">
    <property type="entry name" value="UPF0284"/>
    <property type="match status" value="1"/>
</dbReference>
<dbReference type="Gene3D" id="3.40.50.10210">
    <property type="match status" value="1"/>
</dbReference>
<dbReference type="NCBIfam" id="TIGR00303">
    <property type="entry name" value="nicotinate mononucleotide-dependent phosphoribosyltransferase CobT"/>
    <property type="match status" value="1"/>
</dbReference>
<dbReference type="GO" id="GO:0008939">
    <property type="term" value="F:nicotinate-nucleotide-dimethylbenzimidazole phosphoribosyltransferase activity"/>
    <property type="evidence" value="ECO:0007669"/>
    <property type="project" value="InterPro"/>
</dbReference>